<accession>A0A401URF6</accession>
<keyword evidence="2" id="KW-1185">Reference proteome</keyword>
<dbReference type="OrthoDB" id="9938361at2"/>
<evidence type="ECO:0000313" key="2">
    <source>
        <dbReference type="Proteomes" id="UP000287872"/>
    </source>
</evidence>
<reference evidence="1 2" key="1">
    <citation type="submission" date="2018-11" db="EMBL/GenBank/DDBJ databases">
        <title>Genome sequencing and assembly of Clostridium tagluense strain A121.</title>
        <authorList>
            <person name="Murakami T."/>
            <person name="Segawa T."/>
            <person name="Shcherbakova V.A."/>
            <person name="Mori H."/>
            <person name="Yoshimura Y."/>
        </authorList>
    </citation>
    <scope>NUCLEOTIDE SEQUENCE [LARGE SCALE GENOMIC DNA]</scope>
    <source>
        <strain evidence="1 2">A121</strain>
    </source>
</reference>
<protein>
    <submittedName>
        <fullName evidence="1">Uncharacterized protein</fullName>
    </submittedName>
</protein>
<evidence type="ECO:0000313" key="1">
    <source>
        <dbReference type="EMBL" id="GCD12096.1"/>
    </source>
</evidence>
<dbReference type="AlphaFoldDB" id="A0A401URF6"/>
<name>A0A401URF6_9CLOT</name>
<dbReference type="EMBL" id="BHYK01000026">
    <property type="protein sequence ID" value="GCD12096.1"/>
    <property type="molecule type" value="Genomic_DNA"/>
</dbReference>
<sequence length="146" mass="17346">MDNNDNNYYLETIKNKTRKLELKKTQYELEIVQQNNLLAHNNSVMQKLKCTNDVLHDEYNSLIRLLQKEGLIFEINFSDYIPKPWDNLFIVKGSKGYELQSKTGIRLMMIDEKFLTIIQEIDKKDSYSLIVIRVRDKTALVQLRFI</sequence>
<dbReference type="RefSeq" id="WP_125004499.1">
    <property type="nucleotide sequence ID" value="NZ_BHYK01000026.1"/>
</dbReference>
<proteinExistence type="predicted"/>
<comment type="caution">
    <text evidence="1">The sequence shown here is derived from an EMBL/GenBank/DDBJ whole genome shotgun (WGS) entry which is preliminary data.</text>
</comment>
<gene>
    <name evidence="1" type="ORF">Ctaglu_37190</name>
</gene>
<organism evidence="1 2">
    <name type="scientific">Clostridium tagluense</name>
    <dbReference type="NCBI Taxonomy" id="360422"/>
    <lineage>
        <taxon>Bacteria</taxon>
        <taxon>Bacillati</taxon>
        <taxon>Bacillota</taxon>
        <taxon>Clostridia</taxon>
        <taxon>Eubacteriales</taxon>
        <taxon>Clostridiaceae</taxon>
        <taxon>Clostridium</taxon>
    </lineage>
</organism>
<dbReference type="Proteomes" id="UP000287872">
    <property type="component" value="Unassembled WGS sequence"/>
</dbReference>